<evidence type="ECO:0000256" key="1">
    <source>
        <dbReference type="SAM" id="MobiDB-lite"/>
    </source>
</evidence>
<organism evidence="2 3">
    <name type="scientific">Talaromyces proteolyticus</name>
    <dbReference type="NCBI Taxonomy" id="1131652"/>
    <lineage>
        <taxon>Eukaryota</taxon>
        <taxon>Fungi</taxon>
        <taxon>Dikarya</taxon>
        <taxon>Ascomycota</taxon>
        <taxon>Pezizomycotina</taxon>
        <taxon>Eurotiomycetes</taxon>
        <taxon>Eurotiomycetidae</taxon>
        <taxon>Eurotiales</taxon>
        <taxon>Trichocomaceae</taxon>
        <taxon>Talaromyces</taxon>
        <taxon>Talaromyces sect. Bacilispori</taxon>
    </lineage>
</organism>
<sequence>MFAFAKFWQTDLTRDCLLEVLDKASLANLRLACRAFSSPSARYLFGEMEISFRSSTFTKPARMAALERIGQNVRTLTFRLPHTAETFLPPLVDPATGEEHVFVYTPQYRHSPRTSGASSGSGDKPPKYGSWEMMDLLVKQYPPLFHAATNVQSFVRALDCMPALRHLKIACDEEVPAHRYRRSVVDFALISLRIAIEQAQQLDNLERLSLLPIHPAGILYLRPAIMGIGISPSGRKRWKQIKQLSIQMESFPYEDGHATDQLKVLHSYLQSFPNLRSFVFHWTGPRKGPCPLSLATEPALRDERSPSQNACPRRHAQCTLRPVKFEHLQYMELANTVLDALQVSDFIREHRETLGEFEFEDVSLRSGSWDDAFAPLSKISGRGEWKDKDLSCLIESMEVPIMLVNNPLDRTTSSSSADCSPTSSPKKKKRRKKRRKNHAPDINSSLFASTAALLWEEQEQRHVRLRALREGVSQLARAKVKTDHMKKLLPSMFWRCG</sequence>
<name>A0AAD4KUS5_9EURO</name>
<feature type="region of interest" description="Disordered" evidence="1">
    <location>
        <begin position="410"/>
        <end position="441"/>
    </location>
</feature>
<comment type="caution">
    <text evidence="2">The sequence shown here is derived from an EMBL/GenBank/DDBJ whole genome shotgun (WGS) entry which is preliminary data.</text>
</comment>
<dbReference type="GeneID" id="70245634"/>
<keyword evidence="3" id="KW-1185">Reference proteome</keyword>
<feature type="compositionally biased region" description="Low complexity" evidence="1">
    <location>
        <begin position="411"/>
        <end position="424"/>
    </location>
</feature>
<dbReference type="Proteomes" id="UP001201262">
    <property type="component" value="Unassembled WGS sequence"/>
</dbReference>
<proteinExistence type="predicted"/>
<feature type="compositionally biased region" description="Basic residues" evidence="1">
    <location>
        <begin position="425"/>
        <end position="437"/>
    </location>
</feature>
<protein>
    <recommendedName>
        <fullName evidence="4">F-box domain-containing protein</fullName>
    </recommendedName>
</protein>
<evidence type="ECO:0008006" key="4">
    <source>
        <dbReference type="Google" id="ProtNLM"/>
    </source>
</evidence>
<accession>A0AAD4KUS5</accession>
<dbReference type="RefSeq" id="XP_046074999.1">
    <property type="nucleotide sequence ID" value="XM_046215347.1"/>
</dbReference>
<dbReference type="EMBL" id="JAJTJA010000003">
    <property type="protein sequence ID" value="KAH8701623.1"/>
    <property type="molecule type" value="Genomic_DNA"/>
</dbReference>
<evidence type="ECO:0000313" key="2">
    <source>
        <dbReference type="EMBL" id="KAH8701623.1"/>
    </source>
</evidence>
<dbReference type="AlphaFoldDB" id="A0AAD4KUS5"/>
<evidence type="ECO:0000313" key="3">
    <source>
        <dbReference type="Proteomes" id="UP001201262"/>
    </source>
</evidence>
<gene>
    <name evidence="2" type="ORF">BGW36DRAFT_371203</name>
</gene>
<reference evidence="2" key="1">
    <citation type="submission" date="2021-12" db="EMBL/GenBank/DDBJ databases">
        <title>Convergent genome expansion in fungi linked to evolution of root-endophyte symbiosis.</title>
        <authorList>
            <consortium name="DOE Joint Genome Institute"/>
            <person name="Ke Y.-H."/>
            <person name="Bonito G."/>
            <person name="Liao H.-L."/>
            <person name="Looney B."/>
            <person name="Rojas-Flechas A."/>
            <person name="Nash J."/>
            <person name="Hameed K."/>
            <person name="Schadt C."/>
            <person name="Martin F."/>
            <person name="Crous P.W."/>
            <person name="Miettinen O."/>
            <person name="Magnuson J.K."/>
            <person name="Labbe J."/>
            <person name="Jacobson D."/>
            <person name="Doktycz M.J."/>
            <person name="Veneault-Fourrey C."/>
            <person name="Kuo A."/>
            <person name="Mondo S."/>
            <person name="Calhoun S."/>
            <person name="Riley R."/>
            <person name="Ohm R."/>
            <person name="LaButti K."/>
            <person name="Andreopoulos B."/>
            <person name="Pangilinan J."/>
            <person name="Nolan M."/>
            <person name="Tritt A."/>
            <person name="Clum A."/>
            <person name="Lipzen A."/>
            <person name="Daum C."/>
            <person name="Barry K."/>
            <person name="Grigoriev I.V."/>
            <person name="Vilgalys R."/>
        </authorList>
    </citation>
    <scope>NUCLEOTIDE SEQUENCE</scope>
    <source>
        <strain evidence="2">PMI_201</strain>
    </source>
</reference>